<dbReference type="STRING" id="1128398.Curi_c28550"/>
<dbReference type="PATRIC" id="fig|1128398.3.peg.2944"/>
<dbReference type="HOGENOM" id="CLU_896297_0_0_9"/>
<dbReference type="RefSeq" id="WP_014968976.1">
    <property type="nucleotide sequence ID" value="NC_018664.1"/>
</dbReference>
<feature type="transmembrane region" description="Helical" evidence="1">
    <location>
        <begin position="96"/>
        <end position="115"/>
    </location>
</feature>
<evidence type="ECO:0000256" key="1">
    <source>
        <dbReference type="SAM" id="Phobius"/>
    </source>
</evidence>
<keyword evidence="1" id="KW-0812">Transmembrane</keyword>
<dbReference type="Pfam" id="PF09991">
    <property type="entry name" value="DUF2232"/>
    <property type="match status" value="1"/>
</dbReference>
<dbReference type="eggNOG" id="COG4241">
    <property type="taxonomic scope" value="Bacteria"/>
</dbReference>
<dbReference type="AlphaFoldDB" id="K0B3Z3"/>
<dbReference type="OrthoDB" id="1950201at2"/>
<feature type="transmembrane region" description="Helical" evidence="1">
    <location>
        <begin position="12"/>
        <end position="37"/>
    </location>
</feature>
<proteinExistence type="predicted"/>
<gene>
    <name evidence="2" type="ordered locus">Curi_c28550</name>
</gene>
<feature type="transmembrane region" description="Helical" evidence="1">
    <location>
        <begin position="207"/>
        <end position="227"/>
    </location>
</feature>
<accession>K0B3Z3</accession>
<dbReference type="PANTHER" id="PTHR41324">
    <property type="entry name" value="MEMBRANE PROTEIN-RELATED"/>
    <property type="match status" value="1"/>
</dbReference>
<protein>
    <submittedName>
        <fullName evidence="2">Hypothetical membrane DUF2232</fullName>
    </submittedName>
</protein>
<reference evidence="2 3" key="1">
    <citation type="journal article" date="2012" name="PLoS ONE">
        <title>The purine-utilizing bacterium Clostridium acidurici 9a: a genome-guided metabolic reconsideration.</title>
        <authorList>
            <person name="Hartwich K."/>
            <person name="Poehlein A."/>
            <person name="Daniel R."/>
        </authorList>
    </citation>
    <scope>NUCLEOTIDE SEQUENCE [LARGE SCALE GENOMIC DNA]</scope>
    <source>
        <strain evidence="3">ATCC 7906 / DSM 604 / BCRC 14475 / CIP 104303 / KCTC 5404 / NCIMB 10678 / 9a</strain>
    </source>
</reference>
<keyword evidence="3" id="KW-1185">Reference proteome</keyword>
<keyword evidence="1" id="KW-1133">Transmembrane helix</keyword>
<dbReference type="PANTHER" id="PTHR41324:SF1">
    <property type="entry name" value="DUF2232 DOMAIN-CONTAINING PROTEIN"/>
    <property type="match status" value="1"/>
</dbReference>
<name>K0B3Z3_GOTA9</name>
<dbReference type="InterPro" id="IPR018710">
    <property type="entry name" value="DUF2232"/>
</dbReference>
<feature type="transmembrane region" description="Helical" evidence="1">
    <location>
        <begin position="273"/>
        <end position="295"/>
    </location>
</feature>
<dbReference type="EMBL" id="CP003326">
    <property type="protein sequence ID" value="AFS79842.1"/>
    <property type="molecule type" value="Genomic_DNA"/>
</dbReference>
<dbReference type="Proteomes" id="UP000006094">
    <property type="component" value="Chromosome"/>
</dbReference>
<evidence type="ECO:0000313" key="2">
    <source>
        <dbReference type="EMBL" id="AFS79842.1"/>
    </source>
</evidence>
<feature type="transmembrane region" description="Helical" evidence="1">
    <location>
        <begin position="239"/>
        <end position="261"/>
    </location>
</feature>
<feature type="transmembrane region" description="Helical" evidence="1">
    <location>
        <begin position="163"/>
        <end position="186"/>
    </location>
</feature>
<dbReference type="KEGG" id="cad:Curi_c28550"/>
<keyword evidence="1" id="KW-0472">Membrane</keyword>
<evidence type="ECO:0000313" key="3">
    <source>
        <dbReference type="Proteomes" id="UP000006094"/>
    </source>
</evidence>
<organism evidence="2 3">
    <name type="scientific">Gottschalkia acidurici (strain ATCC 7906 / DSM 604 / BCRC 14475 / CIP 104303 / KCTC 5404 / NCIMB 10678 / 9a)</name>
    <name type="common">Clostridium acidurici</name>
    <dbReference type="NCBI Taxonomy" id="1128398"/>
    <lineage>
        <taxon>Bacteria</taxon>
        <taxon>Bacillati</taxon>
        <taxon>Bacillota</taxon>
        <taxon>Tissierellia</taxon>
        <taxon>Tissierellales</taxon>
        <taxon>Gottschalkiaceae</taxon>
        <taxon>Gottschalkia</taxon>
    </lineage>
</organism>
<feature type="transmembrane region" description="Helical" evidence="1">
    <location>
        <begin position="49"/>
        <end position="75"/>
    </location>
</feature>
<sequence length="310" mass="34537">MHKNNTTFQVLMITVLATIAGVMGISMPIIAVAYPILLTLIGVKNGIKYNIISLIISCALVGVISGSIESVLILIEYGILSLGATYMINKRYKPSQIMVGSTLLILGTSIIYMGLEWYITGINYVTGLENSLALMSEEILKQGNFPPNEISNIKSLLNNMTNYIVVLMPALLIVSSTVVAYINYLIPTKLLRKLGREDIYVPYFSRLIFPKNIMSGLGVIFILTFLLRYFGNINYEQMMLNVVVLIFYIFILEGLSLVVFLMNKAKMAGFLKYLLVVIIILSGFLNLALFSIGIIDSLVDFRKLRDAENL</sequence>